<evidence type="ECO:0000256" key="4">
    <source>
        <dbReference type="SAM" id="MobiDB-lite"/>
    </source>
</evidence>
<evidence type="ECO:0000313" key="5">
    <source>
        <dbReference type="EMBL" id="EMS53607.1"/>
    </source>
</evidence>
<reference evidence="5" key="1">
    <citation type="journal article" date="2013" name="Nature">
        <title>Draft genome of the wheat A-genome progenitor Triticum urartu.</title>
        <authorList>
            <person name="Ling H.Q."/>
            <person name="Zhao S."/>
            <person name="Liu D."/>
            <person name="Wang J."/>
            <person name="Sun H."/>
            <person name="Zhang C."/>
            <person name="Fan H."/>
            <person name="Li D."/>
            <person name="Dong L."/>
            <person name="Tao Y."/>
            <person name="Gao C."/>
            <person name="Wu H."/>
            <person name="Li Y."/>
            <person name="Cui Y."/>
            <person name="Guo X."/>
            <person name="Zheng S."/>
            <person name="Wang B."/>
            <person name="Yu K."/>
            <person name="Liang Q."/>
            <person name="Yang W."/>
            <person name="Lou X."/>
            <person name="Chen J."/>
            <person name="Feng M."/>
            <person name="Jian J."/>
            <person name="Zhang X."/>
            <person name="Luo G."/>
            <person name="Jiang Y."/>
            <person name="Liu J."/>
            <person name="Wang Z."/>
            <person name="Sha Y."/>
            <person name="Zhang B."/>
            <person name="Wu H."/>
            <person name="Tang D."/>
            <person name="Shen Q."/>
            <person name="Xue P."/>
            <person name="Zou S."/>
            <person name="Wang X."/>
            <person name="Liu X."/>
            <person name="Wang F."/>
            <person name="Yang Y."/>
            <person name="An X."/>
            <person name="Dong Z."/>
            <person name="Zhang K."/>
            <person name="Zhang X."/>
            <person name="Luo M.C."/>
            <person name="Dvorak J."/>
            <person name="Tong Y."/>
            <person name="Wang J."/>
            <person name="Yang H."/>
            <person name="Li Z."/>
            <person name="Wang D."/>
            <person name="Zhang A."/>
            <person name="Wang J."/>
        </authorList>
    </citation>
    <scope>NUCLEOTIDE SEQUENCE</scope>
</reference>
<accession>M7Z126</accession>
<feature type="compositionally biased region" description="Acidic residues" evidence="4">
    <location>
        <begin position="352"/>
        <end position="365"/>
    </location>
</feature>
<dbReference type="AlphaFoldDB" id="M7Z126"/>
<evidence type="ECO:0000256" key="2">
    <source>
        <dbReference type="ARBA" id="ARBA00038006"/>
    </source>
</evidence>
<evidence type="ECO:0000256" key="3">
    <source>
        <dbReference type="SAM" id="Coils"/>
    </source>
</evidence>
<dbReference type="PANTHER" id="PTHR32258:SF28">
    <property type="entry name" value="PROTEIN NETWORKED 3A-RELATED"/>
    <property type="match status" value="1"/>
</dbReference>
<feature type="region of interest" description="Disordered" evidence="4">
    <location>
        <begin position="84"/>
        <end position="112"/>
    </location>
</feature>
<gene>
    <name evidence="5" type="ORF">TRIUR3_30807</name>
</gene>
<feature type="compositionally biased region" description="Low complexity" evidence="4">
    <location>
        <begin position="341"/>
        <end position="351"/>
    </location>
</feature>
<dbReference type="Pfam" id="PF07765">
    <property type="entry name" value="KIP1"/>
    <property type="match status" value="1"/>
</dbReference>
<proteinExistence type="inferred from homology"/>
<feature type="region of interest" description="Disordered" evidence="4">
    <location>
        <begin position="307"/>
        <end position="373"/>
    </location>
</feature>
<dbReference type="InterPro" id="IPR051861">
    <property type="entry name" value="NET_actin-binding_domain"/>
</dbReference>
<dbReference type="eggNOG" id="ENOG502R3Z2">
    <property type="taxonomic scope" value="Eukaryota"/>
</dbReference>
<comment type="similarity">
    <text evidence="2">Belongs to the NET family.</text>
</comment>
<evidence type="ECO:0000256" key="1">
    <source>
        <dbReference type="ARBA" id="ARBA00023054"/>
    </source>
</evidence>
<feature type="compositionally biased region" description="Polar residues" evidence="4">
    <location>
        <begin position="307"/>
        <end position="318"/>
    </location>
</feature>
<dbReference type="EMBL" id="KD192853">
    <property type="protein sequence ID" value="EMS53607.1"/>
    <property type="molecule type" value="Genomic_DNA"/>
</dbReference>
<feature type="coiled-coil region" evidence="3">
    <location>
        <begin position="380"/>
        <end position="432"/>
    </location>
</feature>
<name>M7Z126_TRIUA</name>
<keyword evidence="1 3" id="KW-0175">Coiled coil</keyword>
<organism evidence="5">
    <name type="scientific">Triticum urartu</name>
    <name type="common">Red wild einkorn</name>
    <name type="synonym">Crithodium urartu</name>
    <dbReference type="NCBI Taxonomy" id="4572"/>
    <lineage>
        <taxon>Eukaryota</taxon>
        <taxon>Viridiplantae</taxon>
        <taxon>Streptophyta</taxon>
        <taxon>Embryophyta</taxon>
        <taxon>Tracheophyta</taxon>
        <taxon>Spermatophyta</taxon>
        <taxon>Magnoliopsida</taxon>
        <taxon>Liliopsida</taxon>
        <taxon>Poales</taxon>
        <taxon>Poaceae</taxon>
        <taxon>BOP clade</taxon>
        <taxon>Pooideae</taxon>
        <taxon>Triticodae</taxon>
        <taxon>Triticeae</taxon>
        <taxon>Triticinae</taxon>
        <taxon>Triticum</taxon>
    </lineage>
</organism>
<dbReference type="STRING" id="4572.M7Z126"/>
<protein>
    <submittedName>
        <fullName evidence="5">Uncharacterized protein</fullName>
    </submittedName>
</protein>
<dbReference type="GO" id="GO:0003779">
    <property type="term" value="F:actin binding"/>
    <property type="evidence" value="ECO:0007669"/>
    <property type="project" value="InterPro"/>
</dbReference>
<dbReference type="PANTHER" id="PTHR32258">
    <property type="entry name" value="PROTEIN NETWORKED 4A"/>
    <property type="match status" value="1"/>
</dbReference>
<feature type="compositionally biased region" description="Acidic residues" evidence="4">
    <location>
        <begin position="95"/>
        <end position="104"/>
    </location>
</feature>
<dbReference type="PROSITE" id="PS51774">
    <property type="entry name" value="NAB"/>
    <property type="match status" value="1"/>
</dbReference>
<dbReference type="InterPro" id="IPR011684">
    <property type="entry name" value="NAB"/>
</dbReference>
<sequence length="497" mass="53888">MAKSHLIPNKMDIKLNVLGATMMNRVGREVDGGDVVAVDDGGLINRTRELVKKLTKPGTLSNNVGHSAAVDLSPHRVGIVPIANDGVEDVRRDSEEEPPDEGGVDGEPVGVVGAGKEVGETVHMIMKVVLTEEEIEVGFSGIVVGGGVGEDDGNVIGEVDVADVGGLGFIGLGPVGGVERVARVCAGGGGGAEGRHDSREMAARDGIRREEEMVHKELQQAWWFDSHNLARTSPWLGTTLSELDDKTKQMLKLIDQDADSFAQRAEMYYKKRPVLVDMLGDLYRTHRSLAEQYDLLKHGSGTCRSKFNPSPCTKSWSPGSMDGKATKSWSSGSMDGKTTRSSSSNSLCSDSYDSESEVDDPEEEHDEKVSEGAAAAAAKKDQLDQEAELMHAEIKRLNEQNSELQKVIEENKAAHEAELAAKDEEKREVIRQLASSIDMVKQENYTLRELLKSPNPKHHPAAAAPPRGLDLRELTKDLFSAKLFTGQRKHNGPMVAL</sequence>